<protein>
    <submittedName>
        <fullName evidence="2">Head protein</fullName>
    </submittedName>
</protein>
<dbReference type="InterPro" id="IPR018774">
    <property type="entry name" value="Phage_Mu_GpT"/>
</dbReference>
<dbReference type="RefSeq" id="WP_233479577.1">
    <property type="nucleotide sequence ID" value="NZ_CP013970.1"/>
</dbReference>
<dbReference type="EMBL" id="CP013970">
    <property type="protein sequence ID" value="AXF77741.1"/>
    <property type="molecule type" value="Genomic_DNA"/>
</dbReference>
<name>A0A345CWC4_9GAMM</name>
<organism evidence="2 3">
    <name type="scientific">Erwinia tracheiphila</name>
    <dbReference type="NCBI Taxonomy" id="65700"/>
    <lineage>
        <taxon>Bacteria</taxon>
        <taxon>Pseudomonadati</taxon>
        <taxon>Pseudomonadota</taxon>
        <taxon>Gammaproteobacteria</taxon>
        <taxon>Enterobacterales</taxon>
        <taxon>Erwiniaceae</taxon>
        <taxon>Erwinia</taxon>
    </lineage>
</organism>
<sequence>MIVTPASIKALMTSFRKDFQGGLDGAPSQYQKIAMTVPSSSKSNTYGWLGNAPQLREWVGARVVKQMAAHGYVIDNKTYEGTVGISRDDFEDDNLGVYSPLFAELGRSAAVQPDELIFALLKDGFNQACYDGQNFFDTDHPVYASADGTGAATSVANVLQQSAEWTGTPWYLLDCSRVIKPLIFQDRRKVELVTKTRIDDDHVFTDNEFLFGASCRRAVGFGFWQMAFAMNADLTLDNLWTGWTSMRGFKADGGRPMGIRPTHLVVPPSLEKAAVQLLERELIAGQNGTVSNEMAGKLELVVADYL</sequence>
<accession>A0A345CWC4</accession>
<evidence type="ECO:0000313" key="3">
    <source>
        <dbReference type="Proteomes" id="UP000264980"/>
    </source>
</evidence>
<feature type="domain" description="Bacteriophage Mu GpT" evidence="1">
    <location>
        <begin position="8"/>
        <end position="306"/>
    </location>
</feature>
<dbReference type="Proteomes" id="UP000264980">
    <property type="component" value="Chromosome"/>
</dbReference>
<reference evidence="2 3" key="1">
    <citation type="submission" date="2016-01" db="EMBL/GenBank/DDBJ databases">
        <authorList>
            <person name="Oliw E.H."/>
        </authorList>
    </citation>
    <scope>NUCLEOTIDE SEQUENCE [LARGE SCALE GENOMIC DNA]</scope>
    <source>
        <strain evidence="2 3">MDcuke</strain>
    </source>
</reference>
<gene>
    <name evidence="2" type="ORF">AV903_19570</name>
</gene>
<evidence type="ECO:0000259" key="1">
    <source>
        <dbReference type="Pfam" id="PF10124"/>
    </source>
</evidence>
<dbReference type="Pfam" id="PF10124">
    <property type="entry name" value="Mu-like_gpT"/>
    <property type="match status" value="1"/>
</dbReference>
<proteinExistence type="predicted"/>
<evidence type="ECO:0000313" key="2">
    <source>
        <dbReference type="EMBL" id="AXF77741.1"/>
    </source>
</evidence>
<dbReference type="AlphaFoldDB" id="A0A345CWC4"/>